<accession>A0A0F9MWG0</accession>
<dbReference type="AlphaFoldDB" id="A0A0F9MWG0"/>
<evidence type="ECO:0000313" key="2">
    <source>
        <dbReference type="EMBL" id="KKN11620.1"/>
    </source>
</evidence>
<dbReference type="EMBL" id="LAZR01004116">
    <property type="protein sequence ID" value="KKN11620.1"/>
    <property type="molecule type" value="Genomic_DNA"/>
</dbReference>
<evidence type="ECO:0000256" key="1">
    <source>
        <dbReference type="SAM" id="Phobius"/>
    </source>
</evidence>
<keyword evidence="1" id="KW-0472">Membrane</keyword>
<protein>
    <submittedName>
        <fullName evidence="2">Uncharacterized protein</fullName>
    </submittedName>
</protein>
<name>A0A0F9MWG0_9ZZZZ</name>
<keyword evidence="1" id="KW-0812">Transmembrane</keyword>
<reference evidence="2" key="1">
    <citation type="journal article" date="2015" name="Nature">
        <title>Complex archaea that bridge the gap between prokaryotes and eukaryotes.</title>
        <authorList>
            <person name="Spang A."/>
            <person name="Saw J.H."/>
            <person name="Jorgensen S.L."/>
            <person name="Zaremba-Niedzwiedzka K."/>
            <person name="Martijn J."/>
            <person name="Lind A.E."/>
            <person name="van Eijk R."/>
            <person name="Schleper C."/>
            <person name="Guy L."/>
            <person name="Ettema T.J."/>
        </authorList>
    </citation>
    <scope>NUCLEOTIDE SEQUENCE</scope>
</reference>
<proteinExistence type="predicted"/>
<gene>
    <name evidence="2" type="ORF">LCGC14_1024610</name>
</gene>
<sequence length="34" mass="3594">MTVKGIYEILMGILGISSLIALGVVFLVLIGLFV</sequence>
<feature type="transmembrane region" description="Helical" evidence="1">
    <location>
        <begin position="6"/>
        <end position="33"/>
    </location>
</feature>
<organism evidence="2">
    <name type="scientific">marine sediment metagenome</name>
    <dbReference type="NCBI Taxonomy" id="412755"/>
    <lineage>
        <taxon>unclassified sequences</taxon>
        <taxon>metagenomes</taxon>
        <taxon>ecological metagenomes</taxon>
    </lineage>
</organism>
<comment type="caution">
    <text evidence="2">The sequence shown here is derived from an EMBL/GenBank/DDBJ whole genome shotgun (WGS) entry which is preliminary data.</text>
</comment>
<keyword evidence="1" id="KW-1133">Transmembrane helix</keyword>